<keyword evidence="2" id="KW-1185">Reference proteome</keyword>
<dbReference type="Proteomes" id="UP000291343">
    <property type="component" value="Unassembled WGS sequence"/>
</dbReference>
<dbReference type="SMR" id="A0A482XMJ6"/>
<evidence type="ECO:0000313" key="2">
    <source>
        <dbReference type="Proteomes" id="UP000291343"/>
    </source>
</evidence>
<accession>A0A482XMJ6</accession>
<dbReference type="InParanoid" id="A0A482XMJ6"/>
<reference evidence="1 2" key="1">
    <citation type="journal article" date="2017" name="Gigascience">
        <title>Genome sequence of the small brown planthopper, Laodelphax striatellus.</title>
        <authorList>
            <person name="Zhu J."/>
            <person name="Jiang F."/>
            <person name="Wang X."/>
            <person name="Yang P."/>
            <person name="Bao Y."/>
            <person name="Zhao W."/>
            <person name="Wang W."/>
            <person name="Lu H."/>
            <person name="Wang Q."/>
            <person name="Cui N."/>
            <person name="Li J."/>
            <person name="Chen X."/>
            <person name="Luo L."/>
            <person name="Yu J."/>
            <person name="Kang L."/>
            <person name="Cui F."/>
        </authorList>
    </citation>
    <scope>NUCLEOTIDE SEQUENCE [LARGE SCALE GENOMIC DNA]</scope>
    <source>
        <strain evidence="1">Lst14</strain>
    </source>
</reference>
<evidence type="ECO:0000313" key="1">
    <source>
        <dbReference type="EMBL" id="RZF47063.1"/>
    </source>
</evidence>
<dbReference type="OrthoDB" id="6580948at2759"/>
<comment type="caution">
    <text evidence="1">The sequence shown here is derived from an EMBL/GenBank/DDBJ whole genome shotgun (WGS) entry which is preliminary data.</text>
</comment>
<name>A0A482XMJ6_LAOST</name>
<organism evidence="1 2">
    <name type="scientific">Laodelphax striatellus</name>
    <name type="common">Small brown planthopper</name>
    <name type="synonym">Delphax striatella</name>
    <dbReference type="NCBI Taxonomy" id="195883"/>
    <lineage>
        <taxon>Eukaryota</taxon>
        <taxon>Metazoa</taxon>
        <taxon>Ecdysozoa</taxon>
        <taxon>Arthropoda</taxon>
        <taxon>Hexapoda</taxon>
        <taxon>Insecta</taxon>
        <taxon>Pterygota</taxon>
        <taxon>Neoptera</taxon>
        <taxon>Paraneoptera</taxon>
        <taxon>Hemiptera</taxon>
        <taxon>Auchenorrhyncha</taxon>
        <taxon>Fulgoroidea</taxon>
        <taxon>Delphacidae</taxon>
        <taxon>Criomorphinae</taxon>
        <taxon>Laodelphax</taxon>
    </lineage>
</organism>
<protein>
    <submittedName>
        <fullName evidence="1">Uncharacterized protein</fullName>
    </submittedName>
</protein>
<sequence>MNKPVIHCCKALKSDYCDCETGNSPGNNERYRDPFSFRLYSVTSAPNYKSPIENVCSGADFYNKKNMLGISEYMDTISKTGRSTMLAVQQFREPVPSSRRRMDGQCIQTC</sequence>
<proteinExistence type="predicted"/>
<dbReference type="AlphaFoldDB" id="A0A482XMJ6"/>
<gene>
    <name evidence="1" type="ORF">LSTR_LSTR011800</name>
</gene>
<dbReference type="EMBL" id="QKKF02004910">
    <property type="protein sequence ID" value="RZF47063.1"/>
    <property type="molecule type" value="Genomic_DNA"/>
</dbReference>